<feature type="region of interest" description="Disordered" evidence="1">
    <location>
        <begin position="87"/>
        <end position="112"/>
    </location>
</feature>
<keyword evidence="2" id="KW-0812">Transmembrane</keyword>
<dbReference type="AlphaFoldDB" id="A0A139AZY0"/>
<protein>
    <submittedName>
        <fullName evidence="3">Uncharacterized protein</fullName>
    </submittedName>
</protein>
<evidence type="ECO:0000313" key="3">
    <source>
        <dbReference type="EMBL" id="KXS22267.1"/>
    </source>
</evidence>
<evidence type="ECO:0000256" key="1">
    <source>
        <dbReference type="SAM" id="MobiDB-lite"/>
    </source>
</evidence>
<gene>
    <name evidence="3" type="ORF">M427DRAFT_168321</name>
</gene>
<keyword evidence="2" id="KW-1133">Transmembrane helix</keyword>
<keyword evidence="4" id="KW-1185">Reference proteome</keyword>
<dbReference type="EMBL" id="KQ965731">
    <property type="protein sequence ID" value="KXS22267.1"/>
    <property type="molecule type" value="Genomic_DNA"/>
</dbReference>
<evidence type="ECO:0000256" key="2">
    <source>
        <dbReference type="SAM" id="Phobius"/>
    </source>
</evidence>
<organism evidence="3 4">
    <name type="scientific">Gonapodya prolifera (strain JEL478)</name>
    <name type="common">Monoblepharis prolifera</name>
    <dbReference type="NCBI Taxonomy" id="1344416"/>
    <lineage>
        <taxon>Eukaryota</taxon>
        <taxon>Fungi</taxon>
        <taxon>Fungi incertae sedis</taxon>
        <taxon>Chytridiomycota</taxon>
        <taxon>Chytridiomycota incertae sedis</taxon>
        <taxon>Monoblepharidomycetes</taxon>
        <taxon>Monoblepharidales</taxon>
        <taxon>Gonapodyaceae</taxon>
        <taxon>Gonapodya</taxon>
    </lineage>
</organism>
<sequence length="142" mass="16277">MNWSRRISRSAPRAHGSLFAVLAVYTGFLLCSPVLAKKSSCIENDCKYIVYIVIAVACCVGLPMIYYTMRFFWQLRQRKLAIQEEVHERQENPLPPLQPAPWARKPGDGPSQAAYHQLPAYWEKFHSTQIPKEQQGHAGRYA</sequence>
<evidence type="ECO:0000313" key="4">
    <source>
        <dbReference type="Proteomes" id="UP000070544"/>
    </source>
</evidence>
<name>A0A139AZY0_GONPJ</name>
<accession>A0A139AZY0</accession>
<proteinExistence type="predicted"/>
<keyword evidence="2" id="KW-0472">Membrane</keyword>
<reference evidence="3 4" key="1">
    <citation type="journal article" date="2015" name="Genome Biol. Evol.">
        <title>Phylogenomic analyses indicate that early fungi evolved digesting cell walls of algal ancestors of land plants.</title>
        <authorList>
            <person name="Chang Y."/>
            <person name="Wang S."/>
            <person name="Sekimoto S."/>
            <person name="Aerts A.L."/>
            <person name="Choi C."/>
            <person name="Clum A."/>
            <person name="LaButti K.M."/>
            <person name="Lindquist E.A."/>
            <person name="Yee Ngan C."/>
            <person name="Ohm R.A."/>
            <person name="Salamov A.A."/>
            <person name="Grigoriev I.V."/>
            <person name="Spatafora J.W."/>
            <person name="Berbee M.L."/>
        </authorList>
    </citation>
    <scope>NUCLEOTIDE SEQUENCE [LARGE SCALE GENOMIC DNA]</scope>
    <source>
        <strain evidence="3 4">JEL478</strain>
    </source>
</reference>
<dbReference type="Proteomes" id="UP000070544">
    <property type="component" value="Unassembled WGS sequence"/>
</dbReference>
<feature type="transmembrane region" description="Helical" evidence="2">
    <location>
        <begin position="48"/>
        <end position="69"/>
    </location>
</feature>